<evidence type="ECO:0000256" key="14">
    <source>
        <dbReference type="RuleBase" id="RU004447"/>
    </source>
</evidence>
<evidence type="ECO:0000256" key="13">
    <source>
        <dbReference type="ARBA" id="ARBA00033450"/>
    </source>
</evidence>
<evidence type="ECO:0000256" key="8">
    <source>
        <dbReference type="ARBA" id="ARBA00022801"/>
    </source>
</evidence>
<name>A0ABY1WMZ2_9GAMM</name>
<reference evidence="20" key="1">
    <citation type="submission" date="2019-02" db="EMBL/GenBank/DDBJ databases">
        <title>Draft genome sequence of Muricauda sp. 176CP4-71.</title>
        <authorList>
            <person name="Park J.-S."/>
        </authorList>
    </citation>
    <scope>NUCLEOTIDE SEQUENCE [LARGE SCALE GENOMIC DNA]</scope>
    <source>
        <strain evidence="20">176GS2-150</strain>
    </source>
</reference>
<dbReference type="InterPro" id="IPR032632">
    <property type="entry name" value="Peptidase_M16_M"/>
</dbReference>
<evidence type="ECO:0000313" key="20">
    <source>
        <dbReference type="Proteomes" id="UP000292544"/>
    </source>
</evidence>
<evidence type="ECO:0000256" key="12">
    <source>
        <dbReference type="ARBA" id="ARBA00031184"/>
    </source>
</evidence>
<sequence length="925" mass="105846">MLTSPNDHRSYRYLTLENGLRVLLAEDPQATKSAIALAVNVGHFNDPVERQGMSHLLEHMLFLGTEKYPNAEDYQKFISTHGGNHNGWTGTEHSCYFFDIDHQQFLPALDRFAQFFIAPLLDPGWLEKERQSIDAEYRMKIKDDVRRLFQVHKETINPAHPFAKFSVGDLETLADREGSELATELREYFAQNYHAGNMTLCMLSAMPLAEQIEAISVFDGVRSGETKPSLVKEPLYRPEDQGITLLVKPQKTVRKLIMSFAMPEVDSCYRTKPVNFISHLLGDEGSDSLLAQLKANNWVSSMSAGGGINGSNFKDFNIEFLLTEQGLGHVPDIVEHTFALINEIKANGLEDWRYAEKKQLTEQAFRFQEKGRPIDLVGHLAVNMQHYNEEDVIYGDYRMEGLIQAEANARLALLKPENMRLYVIAPEVNTDREAKLYFTHYSVFPFDEEMLASWKQPKVSLRPHVLPPPNPYLVAANEPREVAQPLAHPVRLVDQPHFRLWHKQEEKFNQPKGHLYLSVDSPYASRNPTEIAMLRLAVEMILDNLSETTYPAEIAGLSYHIYAHQCGVTLHLAGFTGKQRLLLETLLQHLYYPEFHEQSFVQLKSQLLRHWKNAEKNRPVSQLFSELAALLQPANPGPRRLADEIQNVTLPQLRDYVDSFKVELHLEMMIHGDWLADEAAELGNWVQQRLFSHARPGKGCPRELLNIGGLGTLHRQLEVPHNDAALVVYYQSTLTSPNKVALFLLLNHLLSSPFFHELRTQQQLGYMVGTGYLPMQRHPGLIMYLQSPNNGPNTLLSAVDEFLKTFPAILEQMSDEEWQHAQLGLINQVIEPDNNLRTLAQRYWVSIGNKDIEFNQREHVAKHIQGLTKQRIQRFVEERLLSTEVDRVVLYSHGEQDPTPVADKDVTHVENIAEFKLMCERFVLN</sequence>
<evidence type="ECO:0000259" key="17">
    <source>
        <dbReference type="Pfam" id="PF16187"/>
    </source>
</evidence>
<evidence type="ECO:0000259" key="18">
    <source>
        <dbReference type="Pfam" id="PF22456"/>
    </source>
</evidence>
<protein>
    <recommendedName>
        <fullName evidence="5">Protease 3</fullName>
        <ecNumber evidence="4">3.4.24.55</ecNumber>
    </recommendedName>
    <alternativeName>
        <fullName evidence="13">Pitrilysin</fullName>
    </alternativeName>
    <alternativeName>
        <fullName evidence="12">Protease III</fullName>
    </alternativeName>
    <alternativeName>
        <fullName evidence="11">Protease pi</fullName>
    </alternativeName>
</protein>
<dbReference type="Pfam" id="PF00675">
    <property type="entry name" value="Peptidase_M16"/>
    <property type="match status" value="1"/>
</dbReference>
<keyword evidence="8" id="KW-0378">Hydrolase</keyword>
<keyword evidence="20" id="KW-1185">Reference proteome</keyword>
<evidence type="ECO:0000256" key="3">
    <source>
        <dbReference type="ARBA" id="ARBA00007261"/>
    </source>
</evidence>
<evidence type="ECO:0000256" key="11">
    <source>
        <dbReference type="ARBA" id="ARBA00029597"/>
    </source>
</evidence>
<organism evidence="19 20">
    <name type="scientific">Corallincola spongiicola</name>
    <dbReference type="NCBI Taxonomy" id="2520508"/>
    <lineage>
        <taxon>Bacteria</taxon>
        <taxon>Pseudomonadati</taxon>
        <taxon>Pseudomonadota</taxon>
        <taxon>Gammaproteobacteria</taxon>
        <taxon>Alteromonadales</taxon>
        <taxon>Psychromonadaceae</taxon>
        <taxon>Corallincola</taxon>
    </lineage>
</organism>
<evidence type="ECO:0000256" key="10">
    <source>
        <dbReference type="ARBA" id="ARBA00023049"/>
    </source>
</evidence>
<dbReference type="PANTHER" id="PTHR43690">
    <property type="entry name" value="NARDILYSIN"/>
    <property type="match status" value="1"/>
</dbReference>
<accession>A0ABY1WMZ2</accession>
<dbReference type="InterPro" id="IPR007863">
    <property type="entry name" value="Peptidase_M16_C"/>
</dbReference>
<evidence type="ECO:0000259" key="15">
    <source>
        <dbReference type="Pfam" id="PF00675"/>
    </source>
</evidence>
<keyword evidence="10" id="KW-0482">Metalloprotease</keyword>
<dbReference type="Pfam" id="PF22456">
    <property type="entry name" value="PqqF-like_C_4"/>
    <property type="match status" value="1"/>
</dbReference>
<dbReference type="InterPro" id="IPR001431">
    <property type="entry name" value="Pept_M16_Zn_BS"/>
</dbReference>
<dbReference type="InterPro" id="IPR011765">
    <property type="entry name" value="Pept_M16_N"/>
</dbReference>
<dbReference type="PROSITE" id="PS00143">
    <property type="entry name" value="INSULINASE"/>
    <property type="match status" value="1"/>
</dbReference>
<dbReference type="Gene3D" id="3.30.830.10">
    <property type="entry name" value="Metalloenzyme, LuxS/M16 peptidase-like"/>
    <property type="match status" value="4"/>
</dbReference>
<proteinExistence type="inferred from homology"/>
<keyword evidence="9" id="KW-0862">Zinc</keyword>
<keyword evidence="6" id="KW-0645">Protease</keyword>
<feature type="domain" description="Coenzyme PQQ synthesis protein F-like C-terminal lobe" evidence="18">
    <location>
        <begin position="745"/>
        <end position="844"/>
    </location>
</feature>
<dbReference type="InterPro" id="IPR050626">
    <property type="entry name" value="Peptidase_M16"/>
</dbReference>
<dbReference type="Proteomes" id="UP000292544">
    <property type="component" value="Unassembled WGS sequence"/>
</dbReference>
<comment type="caution">
    <text evidence="19">The sequence shown here is derived from an EMBL/GenBank/DDBJ whole genome shotgun (WGS) entry which is preliminary data.</text>
</comment>
<evidence type="ECO:0000313" key="19">
    <source>
        <dbReference type="EMBL" id="TAA43799.1"/>
    </source>
</evidence>
<feature type="domain" description="Peptidase M16 middle/third" evidence="17">
    <location>
        <begin position="365"/>
        <end position="638"/>
    </location>
</feature>
<comment type="function">
    <text evidence="2">Endopeptidase that degrades small peptides of less than 7 kDa, such as glucagon and insulin.</text>
</comment>
<evidence type="ECO:0000256" key="4">
    <source>
        <dbReference type="ARBA" id="ARBA00012449"/>
    </source>
</evidence>
<dbReference type="EMBL" id="SHLY01000005">
    <property type="protein sequence ID" value="TAA43799.1"/>
    <property type="molecule type" value="Genomic_DNA"/>
</dbReference>
<evidence type="ECO:0000256" key="9">
    <source>
        <dbReference type="ARBA" id="ARBA00022833"/>
    </source>
</evidence>
<feature type="domain" description="Peptidase M16 C-terminal" evidence="16">
    <location>
        <begin position="183"/>
        <end position="359"/>
    </location>
</feature>
<dbReference type="EC" id="3.4.24.55" evidence="4"/>
<dbReference type="Pfam" id="PF16187">
    <property type="entry name" value="Peptidase_M16_M"/>
    <property type="match status" value="1"/>
</dbReference>
<dbReference type="InterPro" id="IPR054734">
    <property type="entry name" value="PqqF-like_C_4"/>
</dbReference>
<dbReference type="PANTHER" id="PTHR43690:SF18">
    <property type="entry name" value="INSULIN-DEGRADING ENZYME-RELATED"/>
    <property type="match status" value="1"/>
</dbReference>
<gene>
    <name evidence="19" type="ORF">EXY25_14770</name>
</gene>
<evidence type="ECO:0000256" key="6">
    <source>
        <dbReference type="ARBA" id="ARBA00022670"/>
    </source>
</evidence>
<evidence type="ECO:0000259" key="16">
    <source>
        <dbReference type="Pfam" id="PF05193"/>
    </source>
</evidence>
<keyword evidence="7" id="KW-0479">Metal-binding</keyword>
<dbReference type="InterPro" id="IPR011249">
    <property type="entry name" value="Metalloenz_LuxS/M16"/>
</dbReference>
<dbReference type="RefSeq" id="WP_130567341.1">
    <property type="nucleotide sequence ID" value="NZ_SHLY01000005.1"/>
</dbReference>
<comment type="cofactor">
    <cofactor evidence="1">
        <name>Zn(2+)</name>
        <dbReference type="ChEBI" id="CHEBI:29105"/>
    </cofactor>
</comment>
<feature type="domain" description="Peptidase M16 N-terminal" evidence="15">
    <location>
        <begin position="21"/>
        <end position="158"/>
    </location>
</feature>
<dbReference type="SUPFAM" id="SSF63411">
    <property type="entry name" value="LuxS/MPP-like metallohydrolase"/>
    <property type="match status" value="4"/>
</dbReference>
<evidence type="ECO:0000256" key="5">
    <source>
        <dbReference type="ARBA" id="ARBA00017565"/>
    </source>
</evidence>
<evidence type="ECO:0000256" key="2">
    <source>
        <dbReference type="ARBA" id="ARBA00002184"/>
    </source>
</evidence>
<dbReference type="Pfam" id="PF05193">
    <property type="entry name" value="Peptidase_M16_C"/>
    <property type="match status" value="1"/>
</dbReference>
<evidence type="ECO:0000256" key="7">
    <source>
        <dbReference type="ARBA" id="ARBA00022723"/>
    </source>
</evidence>
<comment type="similarity">
    <text evidence="3 14">Belongs to the peptidase M16 family.</text>
</comment>
<evidence type="ECO:0000256" key="1">
    <source>
        <dbReference type="ARBA" id="ARBA00001947"/>
    </source>
</evidence>